<gene>
    <name evidence="2" type="ORF">T630_2853</name>
</gene>
<proteinExistence type="predicted"/>
<keyword evidence="1" id="KW-1133">Transmembrane helix</keyword>
<dbReference type="PATRIC" id="fig|1409923.3.peg.3287"/>
<dbReference type="AlphaFoldDB" id="A0A0J1A209"/>
<evidence type="ECO:0000313" key="2">
    <source>
        <dbReference type="EMBL" id="KLT88290.1"/>
    </source>
</evidence>
<evidence type="ECO:0000313" key="3">
    <source>
        <dbReference type="Proteomes" id="UP000036122"/>
    </source>
</evidence>
<name>A0A0J1A209_ACIBA</name>
<sequence>MDTNKIEETKEKSKFPSMLIFTIIYLGMIIFYCILDVKGMKTLRPNEWGDFLAGFFAPLVFMWLIYGYHQQGKELSLQLEEVKNSVIQQTKMVTLQQQEVEAKYFAAKPFLDISNPLYKFDIEGGNTLIIDGKEEFQEPEEVLRLMFQLKNMGEVAKHITITDSNNAVLLDSNYEIKKDSNTFIVCYVDDDYISELLEKRELEFYLDINYSDIYGKKYTDLAIVNFFEFYGNEDFQLNVRIAKRG</sequence>
<accession>A0A0J1A209</accession>
<dbReference type="RefSeq" id="WP_000380533.1">
    <property type="nucleotide sequence ID" value="NZ_JPHZ01000017.1"/>
</dbReference>
<evidence type="ECO:0000256" key="1">
    <source>
        <dbReference type="SAM" id="Phobius"/>
    </source>
</evidence>
<organism evidence="2 3">
    <name type="scientific">Acinetobacter baumannii MRSN 3527</name>
    <dbReference type="NCBI Taxonomy" id="1409923"/>
    <lineage>
        <taxon>Bacteria</taxon>
        <taxon>Pseudomonadati</taxon>
        <taxon>Pseudomonadota</taxon>
        <taxon>Gammaproteobacteria</taxon>
        <taxon>Moraxellales</taxon>
        <taxon>Moraxellaceae</taxon>
        <taxon>Acinetobacter</taxon>
        <taxon>Acinetobacter calcoaceticus/baumannii complex</taxon>
    </lineage>
</organism>
<dbReference type="EMBL" id="JPHZ01000017">
    <property type="protein sequence ID" value="KLT88290.1"/>
    <property type="molecule type" value="Genomic_DNA"/>
</dbReference>
<reference evidence="2 3" key="1">
    <citation type="submission" date="2014-07" db="EMBL/GenBank/DDBJ databases">
        <authorList>
            <person name="Harkins D.M."/>
            <person name="Lesho E."/>
            <person name="Waterman P.E."/>
            <person name="Chan A."/>
            <person name="Fouts D.E."/>
        </authorList>
    </citation>
    <scope>NUCLEOTIDE SEQUENCE [LARGE SCALE GENOMIC DNA]</scope>
    <source>
        <strain evidence="2 3">MRSN 3527</strain>
    </source>
</reference>
<keyword evidence="1" id="KW-0812">Transmembrane</keyword>
<comment type="caution">
    <text evidence="2">The sequence shown here is derived from an EMBL/GenBank/DDBJ whole genome shotgun (WGS) entry which is preliminary data.</text>
</comment>
<dbReference type="Proteomes" id="UP000036122">
    <property type="component" value="Unassembled WGS sequence"/>
</dbReference>
<protein>
    <submittedName>
        <fullName evidence="2">Uncharacterized protein</fullName>
    </submittedName>
</protein>
<feature type="transmembrane region" description="Helical" evidence="1">
    <location>
        <begin position="15"/>
        <end position="35"/>
    </location>
</feature>
<feature type="transmembrane region" description="Helical" evidence="1">
    <location>
        <begin position="47"/>
        <end position="68"/>
    </location>
</feature>
<keyword evidence="1" id="KW-0472">Membrane</keyword>